<dbReference type="PANTHER" id="PTHR12599">
    <property type="entry name" value="PTERIN-4-ALPHA-CARBINOLAMINE DEHYDRATASE"/>
    <property type="match status" value="1"/>
</dbReference>
<dbReference type="GO" id="GO:0008124">
    <property type="term" value="F:4-alpha-hydroxytetrahydrobiopterin dehydratase activity"/>
    <property type="evidence" value="ECO:0007669"/>
    <property type="project" value="UniProtKB-EC"/>
</dbReference>
<evidence type="ECO:0000313" key="7">
    <source>
        <dbReference type="Proteomes" id="UP000193240"/>
    </source>
</evidence>
<gene>
    <name evidence="6" type="ORF">B5807_00502</name>
</gene>
<dbReference type="Gene3D" id="3.30.1360.20">
    <property type="entry name" value="Transcriptional coactivator/pterin dehydratase"/>
    <property type="match status" value="1"/>
</dbReference>
<dbReference type="InParanoid" id="A0A1Y2MGA1"/>
<dbReference type="GO" id="GO:0006729">
    <property type="term" value="P:tetrahydrobiopterin biosynthetic process"/>
    <property type="evidence" value="ECO:0007669"/>
    <property type="project" value="InterPro"/>
</dbReference>
<keyword evidence="7" id="KW-1185">Reference proteome</keyword>
<dbReference type="Proteomes" id="UP000193240">
    <property type="component" value="Unassembled WGS sequence"/>
</dbReference>
<evidence type="ECO:0000256" key="1">
    <source>
        <dbReference type="ARBA" id="ARBA00001554"/>
    </source>
</evidence>
<evidence type="ECO:0000256" key="3">
    <source>
        <dbReference type="ARBA" id="ARBA00013252"/>
    </source>
</evidence>
<dbReference type="SUPFAM" id="SSF55248">
    <property type="entry name" value="PCD-like"/>
    <property type="match status" value="1"/>
</dbReference>
<organism evidence="6 7">
    <name type="scientific">Epicoccum nigrum</name>
    <name type="common">Soil fungus</name>
    <name type="synonym">Epicoccum purpurascens</name>
    <dbReference type="NCBI Taxonomy" id="105696"/>
    <lineage>
        <taxon>Eukaryota</taxon>
        <taxon>Fungi</taxon>
        <taxon>Dikarya</taxon>
        <taxon>Ascomycota</taxon>
        <taxon>Pezizomycotina</taxon>
        <taxon>Dothideomycetes</taxon>
        <taxon>Pleosporomycetidae</taxon>
        <taxon>Pleosporales</taxon>
        <taxon>Pleosporineae</taxon>
        <taxon>Didymellaceae</taxon>
        <taxon>Epicoccum</taxon>
    </lineage>
</organism>
<reference evidence="6 7" key="1">
    <citation type="journal article" date="2017" name="Genome Announc.">
        <title>Genome sequence of the saprophytic ascomycete Epicoccum nigrum ICMP 19927 strain isolated from New Zealand.</title>
        <authorList>
            <person name="Fokin M."/>
            <person name="Fleetwood D."/>
            <person name="Weir B.S."/>
            <person name="Villas-Boas S.G."/>
        </authorList>
    </citation>
    <scope>NUCLEOTIDE SEQUENCE [LARGE SCALE GENOMIC DNA]</scope>
    <source>
        <strain evidence="6 7">ICMP 19927</strain>
    </source>
</reference>
<dbReference type="STRING" id="105696.A0A1Y2MGA1"/>
<proteinExistence type="inferred from homology"/>
<evidence type="ECO:0000256" key="4">
    <source>
        <dbReference type="ARBA" id="ARBA00023239"/>
    </source>
</evidence>
<evidence type="ECO:0000256" key="5">
    <source>
        <dbReference type="ARBA" id="ARBA00030497"/>
    </source>
</evidence>
<dbReference type="Pfam" id="PF01329">
    <property type="entry name" value="Pterin_4a"/>
    <property type="match status" value="1"/>
</dbReference>
<evidence type="ECO:0000256" key="2">
    <source>
        <dbReference type="ARBA" id="ARBA00006472"/>
    </source>
</evidence>
<dbReference type="EC" id="4.2.1.96" evidence="3"/>
<dbReference type="AlphaFoldDB" id="A0A1Y2MGA1"/>
<evidence type="ECO:0000313" key="6">
    <source>
        <dbReference type="EMBL" id="OSS54517.1"/>
    </source>
</evidence>
<keyword evidence="4" id="KW-0456">Lyase</keyword>
<dbReference type="EMBL" id="KZ107838">
    <property type="protein sequence ID" value="OSS54517.1"/>
    <property type="molecule type" value="Genomic_DNA"/>
</dbReference>
<name>A0A1Y2MGA1_EPING</name>
<dbReference type="PANTHER" id="PTHR12599:SF0">
    <property type="entry name" value="PTERIN-4-ALPHA-CARBINOLAMINE DEHYDRATASE"/>
    <property type="match status" value="1"/>
</dbReference>
<accession>A0A1Y2MGA1</accession>
<dbReference type="CDD" id="cd00488">
    <property type="entry name" value="PCD_DCoH"/>
    <property type="match status" value="1"/>
</dbReference>
<dbReference type="InterPro" id="IPR036428">
    <property type="entry name" value="PCD_sf"/>
</dbReference>
<sequence>MTTTHRCLTKALSSYRAQLTPASRSNPPIRARLTPVSYHASAIRSQRFATSRATMAASSSLHQINFSANQPDDLPSRVAPLLDTWELTPSRNGLRRQFLFKTFNSAWKFMDTVAQECKVQRHHPEWSNLYNKVTVEWTTHRPEGLSIKDVDMAEFCDKTASEIGLKEP</sequence>
<dbReference type="InterPro" id="IPR001533">
    <property type="entry name" value="Pterin_deHydtase"/>
</dbReference>
<protein>
    <recommendedName>
        <fullName evidence="3">4a-hydroxytetrahydrobiopterin dehydratase</fullName>
        <ecNumber evidence="3">4.2.1.96</ecNumber>
    </recommendedName>
    <alternativeName>
        <fullName evidence="5">4-alpha-hydroxy-tetrahydropterin dehydratase</fullName>
    </alternativeName>
</protein>
<comment type="catalytic activity">
    <reaction evidence="1">
        <text>(4aS,6R)-4a-hydroxy-L-erythro-5,6,7,8-tetrahydrobiopterin = (6R)-L-erythro-6,7-dihydrobiopterin + H2O</text>
        <dbReference type="Rhea" id="RHEA:11920"/>
        <dbReference type="ChEBI" id="CHEBI:15377"/>
        <dbReference type="ChEBI" id="CHEBI:15642"/>
        <dbReference type="ChEBI" id="CHEBI:43120"/>
        <dbReference type="EC" id="4.2.1.96"/>
    </reaction>
</comment>
<comment type="similarity">
    <text evidence="2">Belongs to the pterin-4-alpha-carbinolamine dehydratase family.</text>
</comment>